<name>A0AAV7JM75_9METZ</name>
<dbReference type="GO" id="GO:0005576">
    <property type="term" value="C:extracellular region"/>
    <property type="evidence" value="ECO:0007669"/>
    <property type="project" value="GOC"/>
</dbReference>
<evidence type="ECO:0000313" key="2">
    <source>
        <dbReference type="EMBL" id="KAI6649793.1"/>
    </source>
</evidence>
<dbReference type="InterPro" id="IPR026173">
    <property type="entry name" value="SPAG17"/>
</dbReference>
<accession>A0AAV7JM75</accession>
<comment type="caution">
    <text evidence="2">The sequence shown here is derived from an EMBL/GenBank/DDBJ whole genome shotgun (WGS) entry which is preliminary data.</text>
</comment>
<keyword evidence="3" id="KW-1185">Reference proteome</keyword>
<feature type="region of interest" description="Disordered" evidence="1">
    <location>
        <begin position="604"/>
        <end position="662"/>
    </location>
</feature>
<organism evidence="2 3">
    <name type="scientific">Oopsacas minuta</name>
    <dbReference type="NCBI Taxonomy" id="111878"/>
    <lineage>
        <taxon>Eukaryota</taxon>
        <taxon>Metazoa</taxon>
        <taxon>Porifera</taxon>
        <taxon>Hexactinellida</taxon>
        <taxon>Hexasterophora</taxon>
        <taxon>Lyssacinosida</taxon>
        <taxon>Leucopsacidae</taxon>
        <taxon>Oopsacas</taxon>
    </lineage>
</organism>
<protein>
    <submittedName>
        <fullName evidence="2">Sperm-associated antigen 17-like</fullName>
    </submittedName>
</protein>
<dbReference type="PANTHER" id="PTHR21963">
    <property type="entry name" value="PF6"/>
    <property type="match status" value="1"/>
</dbReference>
<dbReference type="GO" id="GO:1990716">
    <property type="term" value="C:axonemal central apparatus"/>
    <property type="evidence" value="ECO:0007669"/>
    <property type="project" value="TreeGrafter"/>
</dbReference>
<dbReference type="Proteomes" id="UP001165289">
    <property type="component" value="Unassembled WGS sequence"/>
</dbReference>
<dbReference type="PANTHER" id="PTHR21963:SF1">
    <property type="entry name" value="SPERM-ASSOCIATED ANTIGEN 17"/>
    <property type="match status" value="1"/>
</dbReference>
<sequence length="708" mass="79574">MRNSSVQLLRPDGSSARSLCEGELELLSRNTPDLSTLTNLSPPQALTHMINHTEYSLADKQWMYTDTQGQRVLYKWVRQEEVGEDTRDMGDGKEGQEVELSTEKIDKFSSFIYKDPLLKSWQRDPVSEEELVSREDQLITVLRKDGTRIVQFADGTRLTSSNTHSQIQIECTGYAKVCFSTPSEGQAVITLFDGNDIVADRRGTYSVTSEEVLCNFTQDGNSSVSLSNVSQVDMKLIGGDDWITVKNERTHAINKEFKSYLCKQKGKKEESLPNKPIPRMFVLSRDGSGIELLSKEYSGKELERWRAKDGMLLQSHALPGDSTVIVHSVISPINTPSHKLTHLPYTEDDIIPINLRTQYYFPLGLNKCEKDKDMVFGSGVGRGLDIGTVVRRTENKKVPRGFRRRELLEHKPIGQEMMSAFVASLNAVNSWWDEINKERDSFSPVEIKTDSVQEQATDIFNRYNIHTEDNDDKLIQEFKDLVLSPPTQETIHASSERRPERVEADRAELEEFQANLQALRTKDIPGYFYSEDGNKFLQNNPPDIQRLTDELPIAMRRGRGNTPPEPVLKSERLINPRLSELSQEAGQLVPGYASTTILLPDNSTSTVSLARDRPDNPSPHISTSADPSIVTTEESPVFSPSKLPPIDTDTDRPNKATPVAAGAEDTANPIPEYLFYNVAGIPRTAPVKLPNSLKVNTKVTNITYDIRE</sequence>
<dbReference type="GO" id="GO:0003351">
    <property type="term" value="P:epithelial cilium movement involved in extracellular fluid movement"/>
    <property type="evidence" value="ECO:0007669"/>
    <property type="project" value="TreeGrafter"/>
</dbReference>
<dbReference type="GO" id="GO:1904158">
    <property type="term" value="P:axonemal central apparatus assembly"/>
    <property type="evidence" value="ECO:0007669"/>
    <property type="project" value="TreeGrafter"/>
</dbReference>
<dbReference type="EMBL" id="JAKMXF010000318">
    <property type="protein sequence ID" value="KAI6649793.1"/>
    <property type="molecule type" value="Genomic_DNA"/>
</dbReference>
<proteinExistence type="predicted"/>
<evidence type="ECO:0000256" key="1">
    <source>
        <dbReference type="SAM" id="MobiDB-lite"/>
    </source>
</evidence>
<feature type="compositionally biased region" description="Polar residues" evidence="1">
    <location>
        <begin position="619"/>
        <end position="634"/>
    </location>
</feature>
<evidence type="ECO:0000313" key="3">
    <source>
        <dbReference type="Proteomes" id="UP001165289"/>
    </source>
</evidence>
<dbReference type="AlphaFoldDB" id="A0AAV7JM75"/>
<gene>
    <name evidence="2" type="ORF">LOD99_6582</name>
</gene>
<reference evidence="2 3" key="1">
    <citation type="journal article" date="2023" name="BMC Biol.">
        <title>The compact genome of the sponge Oopsacas minuta (Hexactinellida) is lacking key metazoan core genes.</title>
        <authorList>
            <person name="Santini S."/>
            <person name="Schenkelaars Q."/>
            <person name="Jourda C."/>
            <person name="Duchesne M."/>
            <person name="Belahbib H."/>
            <person name="Rocher C."/>
            <person name="Selva M."/>
            <person name="Riesgo A."/>
            <person name="Vervoort M."/>
            <person name="Leys S.P."/>
            <person name="Kodjabachian L."/>
            <person name="Le Bivic A."/>
            <person name="Borchiellini C."/>
            <person name="Claverie J.M."/>
            <person name="Renard E."/>
        </authorList>
    </citation>
    <scope>NUCLEOTIDE SEQUENCE [LARGE SCALE GENOMIC DNA]</scope>
    <source>
        <strain evidence="2">SPO-2</strain>
    </source>
</reference>